<dbReference type="EMBL" id="JAPDMQ010000526">
    <property type="protein sequence ID" value="KAK0523271.1"/>
    <property type="molecule type" value="Genomic_DNA"/>
</dbReference>
<evidence type="ECO:0000313" key="2">
    <source>
        <dbReference type="Proteomes" id="UP001176521"/>
    </source>
</evidence>
<protein>
    <submittedName>
        <fullName evidence="1">Uncharacterized protein</fullName>
    </submittedName>
</protein>
<reference evidence="1" key="1">
    <citation type="journal article" date="2023" name="PhytoFront">
        <title>Draft Genome Resources of Seven Strains of Tilletia horrida, Causal Agent of Kernel Smut of Rice.</title>
        <authorList>
            <person name="Khanal S."/>
            <person name="Antony Babu S."/>
            <person name="Zhou X.G."/>
        </authorList>
    </citation>
    <scope>NUCLEOTIDE SEQUENCE</scope>
    <source>
        <strain evidence="1">TX3</strain>
    </source>
</reference>
<keyword evidence="2" id="KW-1185">Reference proteome</keyword>
<organism evidence="1 2">
    <name type="scientific">Tilletia horrida</name>
    <dbReference type="NCBI Taxonomy" id="155126"/>
    <lineage>
        <taxon>Eukaryota</taxon>
        <taxon>Fungi</taxon>
        <taxon>Dikarya</taxon>
        <taxon>Basidiomycota</taxon>
        <taxon>Ustilaginomycotina</taxon>
        <taxon>Exobasidiomycetes</taxon>
        <taxon>Tilletiales</taxon>
        <taxon>Tilletiaceae</taxon>
        <taxon>Tilletia</taxon>
    </lineage>
</organism>
<dbReference type="Proteomes" id="UP001176521">
    <property type="component" value="Unassembled WGS sequence"/>
</dbReference>
<comment type="caution">
    <text evidence="1">The sequence shown here is derived from an EMBL/GenBank/DDBJ whole genome shotgun (WGS) entry which is preliminary data.</text>
</comment>
<accession>A0AAN6G7P5</accession>
<proteinExistence type="predicted"/>
<dbReference type="AlphaFoldDB" id="A0AAN6G7P5"/>
<name>A0AAN6G7P5_9BASI</name>
<sequence>MTFEDEALDRVDLLAIAAVCKQLRAPRDIPVTRARELLRLFQHNEHMTSHVKYFRLRNDKAEHGDGATAQSSRHGTWATPPFLDVITVQLNDGFHLARALHANPAAQSVASRRYASMFNRGAHPRQDTTKARES</sequence>
<evidence type="ECO:0000313" key="1">
    <source>
        <dbReference type="EMBL" id="KAK0523271.1"/>
    </source>
</evidence>
<gene>
    <name evidence="1" type="ORF">OC842_006205</name>
</gene>